<dbReference type="GO" id="GO:0090575">
    <property type="term" value="C:RNA polymerase II transcription regulator complex"/>
    <property type="evidence" value="ECO:0007669"/>
    <property type="project" value="TreeGrafter"/>
</dbReference>
<dbReference type="PANTHER" id="PTHR12081">
    <property type="entry name" value="TRANSCRIPTION FACTOR E2F"/>
    <property type="match status" value="1"/>
</dbReference>
<gene>
    <name evidence="9" type="primary">Cre-efl-1</name>
    <name evidence="9" type="ORF">CRE_19082</name>
</gene>
<keyword evidence="3 5" id="KW-0238">DNA-binding</keyword>
<evidence type="ECO:0000259" key="8">
    <source>
        <dbReference type="SMART" id="SM01372"/>
    </source>
</evidence>
<feature type="coiled-coil region" evidence="6">
    <location>
        <begin position="148"/>
        <end position="185"/>
    </location>
</feature>
<evidence type="ECO:0000256" key="4">
    <source>
        <dbReference type="ARBA" id="ARBA00023163"/>
    </source>
</evidence>
<evidence type="ECO:0000256" key="5">
    <source>
        <dbReference type="RuleBase" id="RU003796"/>
    </source>
</evidence>
<evidence type="ECO:0000256" key="1">
    <source>
        <dbReference type="ARBA" id="ARBA00010940"/>
    </source>
</evidence>
<keyword evidence="2 5" id="KW-0805">Transcription regulation</keyword>
<dbReference type="InterPro" id="IPR036388">
    <property type="entry name" value="WH-like_DNA-bd_sf"/>
</dbReference>
<dbReference type="InterPro" id="IPR015633">
    <property type="entry name" value="E2F"/>
</dbReference>
<dbReference type="InterPro" id="IPR003316">
    <property type="entry name" value="E2F_WHTH_DNA-bd_dom"/>
</dbReference>
<keyword evidence="4 5" id="KW-0804">Transcription</keyword>
<feature type="domain" description="E2F/DP family winged-helix DNA-binding" evidence="8">
    <location>
        <begin position="66"/>
        <end position="132"/>
    </location>
</feature>
<evidence type="ECO:0000256" key="6">
    <source>
        <dbReference type="SAM" id="Coils"/>
    </source>
</evidence>
<dbReference type="eggNOG" id="KOG2577">
    <property type="taxonomic scope" value="Eukaryota"/>
</dbReference>
<dbReference type="Pfam" id="PF02319">
    <property type="entry name" value="WHD_E2F_TDP"/>
    <property type="match status" value="1"/>
</dbReference>
<evidence type="ECO:0000313" key="10">
    <source>
        <dbReference type="Proteomes" id="UP000008281"/>
    </source>
</evidence>
<accession>E3LJP6</accession>
<dbReference type="EMBL" id="DS268410">
    <property type="protein sequence ID" value="EFO99996.1"/>
    <property type="molecule type" value="Genomic_DNA"/>
</dbReference>
<dbReference type="STRING" id="31234.E3LJP6"/>
<dbReference type="InParanoid" id="E3LJP6"/>
<name>E3LJP6_CAERE</name>
<dbReference type="Gene3D" id="6.10.250.540">
    <property type="match status" value="1"/>
</dbReference>
<dbReference type="Gene3D" id="1.10.10.10">
    <property type="entry name" value="Winged helix-like DNA-binding domain superfamily/Winged helix DNA-binding domain"/>
    <property type="match status" value="1"/>
</dbReference>
<organism evidence="10">
    <name type="scientific">Caenorhabditis remanei</name>
    <name type="common">Caenorhabditis vulgaris</name>
    <dbReference type="NCBI Taxonomy" id="31234"/>
    <lineage>
        <taxon>Eukaryota</taxon>
        <taxon>Metazoa</taxon>
        <taxon>Ecdysozoa</taxon>
        <taxon>Nematoda</taxon>
        <taxon>Chromadorea</taxon>
        <taxon>Rhabditida</taxon>
        <taxon>Rhabditina</taxon>
        <taxon>Rhabditomorpha</taxon>
        <taxon>Rhabditoidea</taxon>
        <taxon>Rhabditidae</taxon>
        <taxon>Peloderinae</taxon>
        <taxon>Caenorhabditis</taxon>
    </lineage>
</organism>
<feature type="region of interest" description="Disordered" evidence="7">
    <location>
        <begin position="265"/>
        <end position="296"/>
    </location>
</feature>
<dbReference type="FunCoup" id="E3LJP6">
    <property type="interactions" value="1493"/>
</dbReference>
<dbReference type="SUPFAM" id="SSF46785">
    <property type="entry name" value="Winged helix' DNA-binding domain"/>
    <property type="match status" value="1"/>
</dbReference>
<dbReference type="InterPro" id="IPR036390">
    <property type="entry name" value="WH_DNA-bd_sf"/>
</dbReference>
<dbReference type="PANTHER" id="PTHR12081:SF18">
    <property type="entry name" value="TRANSCRIPTION FACTOR E2F2-RELATED"/>
    <property type="match status" value="1"/>
</dbReference>
<sequence>MDDFDQMGDDDYQQLTSLELEKALQMTKEHVIKQNMMLGIENDMDFDFVADFDEDEDLDQPQMGTRADKSLGLLAKRFIKMIQYSPYGRCDLNTAAEALNVRQKRRIYDITNVLEGIGLIEKRSKNMIQWKGGDFMMNVKDGKRATATSEEEERMEQLKMEIEQLNKEEETLEQHQRYLQQSLRNMVESVDNNKLSYVPRSELAEIYGTDLTIGIQSRIGTQVKMSDPEDIEMNGGPSWCYLKDASGPLRAAIVSNHELHDFVQREKAKQPGEEHVDEDDSMSEMQQSTSSGSGLFQPKRRTLADEIYDDMGIMDGDSHNRTNMPSLKHLNPPPSSEDYIYTSIGDEYRGDSIIDLFGD</sequence>
<feature type="compositionally biased region" description="Polar residues" evidence="7">
    <location>
        <begin position="283"/>
        <end position="294"/>
    </location>
</feature>
<dbReference type="FunFam" id="1.10.10.10:FF:000008">
    <property type="entry name" value="E2F transcription factor 1"/>
    <property type="match status" value="1"/>
</dbReference>
<dbReference type="SMART" id="SM01372">
    <property type="entry name" value="E2F_TDP"/>
    <property type="match status" value="1"/>
</dbReference>
<dbReference type="GO" id="GO:0046983">
    <property type="term" value="F:protein dimerization activity"/>
    <property type="evidence" value="ECO:0007669"/>
    <property type="project" value="InterPro"/>
</dbReference>
<feature type="compositionally biased region" description="Basic and acidic residues" evidence="7">
    <location>
        <begin position="265"/>
        <end position="274"/>
    </location>
</feature>
<dbReference type="Pfam" id="PF16421">
    <property type="entry name" value="E2F_CC-MB"/>
    <property type="match status" value="1"/>
</dbReference>
<keyword evidence="6" id="KW-0175">Coiled coil</keyword>
<dbReference type="HOGENOM" id="CLU_855884_0_0_1"/>
<dbReference type="InterPro" id="IPR032198">
    <property type="entry name" value="E2F_CC-MB"/>
</dbReference>
<dbReference type="OrthoDB" id="1743261at2759"/>
<keyword evidence="10" id="KW-1185">Reference proteome</keyword>
<dbReference type="GO" id="GO:0000978">
    <property type="term" value="F:RNA polymerase II cis-regulatory region sequence-specific DNA binding"/>
    <property type="evidence" value="ECO:0007669"/>
    <property type="project" value="InterPro"/>
</dbReference>
<evidence type="ECO:0000256" key="3">
    <source>
        <dbReference type="ARBA" id="ARBA00023125"/>
    </source>
</evidence>
<protein>
    <submittedName>
        <fullName evidence="9">CRE-EFL-1 protein</fullName>
    </submittedName>
</protein>
<dbReference type="Proteomes" id="UP000008281">
    <property type="component" value="Unassembled WGS sequence"/>
</dbReference>
<dbReference type="InterPro" id="IPR037241">
    <property type="entry name" value="E2F-DP_heterodim"/>
</dbReference>
<evidence type="ECO:0000256" key="7">
    <source>
        <dbReference type="SAM" id="MobiDB-lite"/>
    </source>
</evidence>
<dbReference type="SUPFAM" id="SSF144074">
    <property type="entry name" value="E2F-DP heterodimerization region"/>
    <property type="match status" value="1"/>
</dbReference>
<evidence type="ECO:0000256" key="2">
    <source>
        <dbReference type="ARBA" id="ARBA00023015"/>
    </source>
</evidence>
<proteinExistence type="inferred from homology"/>
<comment type="similarity">
    <text evidence="1 5">Belongs to the E2F/DP family.</text>
</comment>
<reference evidence="9" key="1">
    <citation type="submission" date="2007-07" db="EMBL/GenBank/DDBJ databases">
        <title>PCAP assembly of the Caenorhabditis remanei genome.</title>
        <authorList>
            <consortium name="The Caenorhabditis remanei Sequencing Consortium"/>
            <person name="Wilson R.K."/>
        </authorList>
    </citation>
    <scope>NUCLEOTIDE SEQUENCE [LARGE SCALE GENOMIC DNA]</scope>
    <source>
        <strain evidence="9">PB4641</strain>
    </source>
</reference>
<evidence type="ECO:0000313" key="9">
    <source>
        <dbReference type="EMBL" id="EFO99996.1"/>
    </source>
</evidence>
<keyword evidence="5" id="KW-0539">Nucleus</keyword>
<comment type="subcellular location">
    <subcellularLocation>
        <location evidence="5">Nucleus</location>
    </subcellularLocation>
</comment>
<dbReference type="GO" id="GO:0000981">
    <property type="term" value="F:DNA-binding transcription factor activity, RNA polymerase II-specific"/>
    <property type="evidence" value="ECO:0007669"/>
    <property type="project" value="TreeGrafter"/>
</dbReference>
<dbReference type="AlphaFoldDB" id="E3LJP6"/>